<dbReference type="EMBL" id="JACIDS010000003">
    <property type="protein sequence ID" value="MBB3931140.1"/>
    <property type="molecule type" value="Genomic_DNA"/>
</dbReference>
<feature type="transmembrane region" description="Helical" evidence="1">
    <location>
        <begin position="210"/>
        <end position="228"/>
    </location>
</feature>
<organism evidence="2 3">
    <name type="scientific">Kaistia hirudinis</name>
    <dbReference type="NCBI Taxonomy" id="1293440"/>
    <lineage>
        <taxon>Bacteria</taxon>
        <taxon>Pseudomonadati</taxon>
        <taxon>Pseudomonadota</taxon>
        <taxon>Alphaproteobacteria</taxon>
        <taxon>Hyphomicrobiales</taxon>
        <taxon>Kaistiaceae</taxon>
        <taxon>Kaistia</taxon>
    </lineage>
</organism>
<evidence type="ECO:0000256" key="1">
    <source>
        <dbReference type="SAM" id="Phobius"/>
    </source>
</evidence>
<keyword evidence="1" id="KW-1133">Transmembrane helix</keyword>
<proteinExistence type="predicted"/>
<evidence type="ECO:0000313" key="2">
    <source>
        <dbReference type="EMBL" id="MBB3931140.1"/>
    </source>
</evidence>
<keyword evidence="1" id="KW-0812">Transmembrane</keyword>
<feature type="transmembrane region" description="Helical" evidence="1">
    <location>
        <begin position="22"/>
        <end position="40"/>
    </location>
</feature>
<keyword evidence="3" id="KW-1185">Reference proteome</keyword>
<dbReference type="PANTHER" id="PTHR37314:SF4">
    <property type="entry name" value="UPF0700 TRANSMEMBRANE PROTEIN YOAK"/>
    <property type="match status" value="1"/>
</dbReference>
<dbReference type="Proteomes" id="UP000553963">
    <property type="component" value="Unassembled WGS sequence"/>
</dbReference>
<gene>
    <name evidence="2" type="ORF">GGR25_002190</name>
</gene>
<dbReference type="InterPro" id="IPR010699">
    <property type="entry name" value="DUF1275"/>
</dbReference>
<keyword evidence="1" id="KW-0472">Membrane</keyword>
<feature type="transmembrane region" description="Helical" evidence="1">
    <location>
        <begin position="65"/>
        <end position="90"/>
    </location>
</feature>
<feature type="transmembrane region" description="Helical" evidence="1">
    <location>
        <begin position="150"/>
        <end position="171"/>
    </location>
</feature>
<protein>
    <submittedName>
        <fullName evidence="2">Uncharacterized membrane protein YoaK (UPF0700 family)</fullName>
    </submittedName>
</protein>
<reference evidence="2 3" key="1">
    <citation type="submission" date="2020-08" db="EMBL/GenBank/DDBJ databases">
        <title>Genomic Encyclopedia of Type Strains, Phase IV (KMG-IV): sequencing the most valuable type-strain genomes for metagenomic binning, comparative biology and taxonomic classification.</title>
        <authorList>
            <person name="Goeker M."/>
        </authorList>
    </citation>
    <scope>NUCLEOTIDE SEQUENCE [LARGE SCALE GENOMIC DNA]</scope>
    <source>
        <strain evidence="2 3">DSM 25966</strain>
    </source>
</reference>
<dbReference type="Pfam" id="PF06912">
    <property type="entry name" value="DUF1275"/>
    <property type="match status" value="1"/>
</dbReference>
<dbReference type="RefSeq" id="WP_183398806.1">
    <property type="nucleotide sequence ID" value="NZ_JACIDS010000003.1"/>
</dbReference>
<accession>A0A840ALH6</accession>
<feature type="transmembrane region" description="Helical" evidence="1">
    <location>
        <begin position="183"/>
        <end position="204"/>
    </location>
</feature>
<name>A0A840ALH6_9HYPH</name>
<evidence type="ECO:0000313" key="3">
    <source>
        <dbReference type="Proteomes" id="UP000553963"/>
    </source>
</evidence>
<dbReference type="PANTHER" id="PTHR37314">
    <property type="entry name" value="SLR0142 PROTEIN"/>
    <property type="match status" value="1"/>
</dbReference>
<sequence length="246" mass="26545">MTTAIIEDHPEKIRFPLMEERVVGFLLAFMAGLMNAWTLYHAQTFATVQSGNVLQSGYRLVQGDWSAFIFAFGSVIAFGLGSALCGVLMTNRLRHGQIFTPVVLWFECIALLALAIASRLDLVDPHVVAYGVSFVAGTQGNAFHKDHGMLYGNVAVTFVVQMAFNFLAQSFFKKTGINGEPNLMWAGVFFSVLLGFAAGGAIGFYIDMRVIDHASLFLAAAIAVWLALRAKAQPKAADPTSGGTIA</sequence>
<feature type="transmembrane region" description="Helical" evidence="1">
    <location>
        <begin position="102"/>
        <end position="120"/>
    </location>
</feature>
<dbReference type="AlphaFoldDB" id="A0A840ALH6"/>
<comment type="caution">
    <text evidence="2">The sequence shown here is derived from an EMBL/GenBank/DDBJ whole genome shotgun (WGS) entry which is preliminary data.</text>
</comment>